<feature type="region of interest" description="Disordered" evidence="1">
    <location>
        <begin position="82"/>
        <end position="189"/>
    </location>
</feature>
<feature type="compositionally biased region" description="Basic and acidic residues" evidence="1">
    <location>
        <begin position="128"/>
        <end position="139"/>
    </location>
</feature>
<feature type="compositionally biased region" description="Polar residues" evidence="1">
    <location>
        <begin position="150"/>
        <end position="160"/>
    </location>
</feature>
<dbReference type="AlphaFoldDB" id="A0A1B7Y8I4"/>
<dbReference type="VEuPathDB" id="FungiDB:CH63R_07079"/>
<dbReference type="EMBL" id="LTAN01000005">
    <property type="protein sequence ID" value="OBR08314.1"/>
    <property type="molecule type" value="Genomic_DNA"/>
</dbReference>
<organism evidence="2 3">
    <name type="scientific">Colletotrichum higginsianum (strain IMI 349063)</name>
    <name type="common">Crucifer anthracnose fungus</name>
    <dbReference type="NCBI Taxonomy" id="759273"/>
    <lineage>
        <taxon>Eukaryota</taxon>
        <taxon>Fungi</taxon>
        <taxon>Dikarya</taxon>
        <taxon>Ascomycota</taxon>
        <taxon>Pezizomycotina</taxon>
        <taxon>Sordariomycetes</taxon>
        <taxon>Hypocreomycetidae</taxon>
        <taxon>Glomerellales</taxon>
        <taxon>Glomerellaceae</taxon>
        <taxon>Colletotrichum</taxon>
        <taxon>Colletotrichum destructivum species complex</taxon>
    </lineage>
</organism>
<feature type="compositionally biased region" description="Acidic residues" evidence="1">
    <location>
        <begin position="140"/>
        <end position="149"/>
    </location>
</feature>
<evidence type="ECO:0000313" key="3">
    <source>
        <dbReference type="Proteomes" id="UP000092177"/>
    </source>
</evidence>
<accession>A0A1B7Y8I4</accession>
<proteinExistence type="predicted"/>
<evidence type="ECO:0000256" key="1">
    <source>
        <dbReference type="SAM" id="MobiDB-lite"/>
    </source>
</evidence>
<name>A0A1B7Y8I4_COLHI</name>
<gene>
    <name evidence="2" type="ORF">CH63R_07079</name>
</gene>
<reference evidence="3" key="1">
    <citation type="journal article" date="2017" name="BMC Genomics">
        <title>Gapless genome assembly of Colletotrichum higginsianum reveals chromosome structure and association of transposable elements with secondary metabolite gene clusters.</title>
        <authorList>
            <person name="Dallery J.-F."/>
            <person name="Lapalu N."/>
            <person name="Zampounis A."/>
            <person name="Pigne S."/>
            <person name="Luyten I."/>
            <person name="Amselem J."/>
            <person name="Wittenberg A.H.J."/>
            <person name="Zhou S."/>
            <person name="de Queiroz M.V."/>
            <person name="Robin G.P."/>
            <person name="Auger A."/>
            <person name="Hainaut M."/>
            <person name="Henrissat B."/>
            <person name="Kim K.-T."/>
            <person name="Lee Y.-H."/>
            <person name="Lespinet O."/>
            <person name="Schwartz D.C."/>
            <person name="Thon M.R."/>
            <person name="O'Connell R.J."/>
        </authorList>
    </citation>
    <scope>NUCLEOTIDE SEQUENCE [LARGE SCALE GENOMIC DNA]</scope>
    <source>
        <strain evidence="3">IMI 349063</strain>
    </source>
</reference>
<comment type="caution">
    <text evidence="2">The sequence shown here is derived from an EMBL/GenBank/DDBJ whole genome shotgun (WGS) entry which is preliminary data.</text>
</comment>
<dbReference type="Proteomes" id="UP000092177">
    <property type="component" value="Chromosome 5"/>
</dbReference>
<sequence length="189" mass="20457">MFRKRLEKSDPEALTVTHQRLDCGYPASLASVPLGVRVSAFTIATAAKIWQLHQPCRFGGQAPDGCERKGNGRSILSYVAQHHANRPDGKSGRKRAWRATRDNTLTSISSASLTAATTETKTPPGDEDAARRRTAREEVEALDSADPPENDNTPGPSLSKTPFRLSAPKNSVMPCTEGDDQSRNAKSVT</sequence>
<dbReference type="KEGG" id="chig:CH63R_07079"/>
<dbReference type="RefSeq" id="XP_018156832.1">
    <property type="nucleotide sequence ID" value="XM_018302054.1"/>
</dbReference>
<dbReference type="GeneID" id="28866161"/>
<keyword evidence="3" id="KW-1185">Reference proteome</keyword>
<evidence type="ECO:0000313" key="2">
    <source>
        <dbReference type="EMBL" id="OBR08314.1"/>
    </source>
</evidence>
<protein>
    <submittedName>
        <fullName evidence="2">Uncharacterized protein</fullName>
    </submittedName>
</protein>
<feature type="compositionally biased region" description="Low complexity" evidence="1">
    <location>
        <begin position="104"/>
        <end position="122"/>
    </location>
</feature>